<feature type="region of interest" description="Disordered" evidence="6">
    <location>
        <begin position="666"/>
        <end position="685"/>
    </location>
</feature>
<name>A0A7M7G3X4_NASVI</name>
<dbReference type="InParanoid" id="A0A7M7G3X4"/>
<keyword evidence="2" id="KW-0808">Transferase</keyword>
<keyword evidence="9" id="KW-1185">Reference proteome</keyword>
<gene>
    <name evidence="8" type="primary">100119444</name>
</gene>
<dbReference type="InterPro" id="IPR011009">
    <property type="entry name" value="Kinase-like_dom_sf"/>
</dbReference>
<evidence type="ECO:0000256" key="6">
    <source>
        <dbReference type="SAM" id="MobiDB-lite"/>
    </source>
</evidence>
<evidence type="ECO:0000256" key="1">
    <source>
        <dbReference type="ARBA" id="ARBA00022527"/>
    </source>
</evidence>
<protein>
    <recommendedName>
        <fullName evidence="7">Protein kinase domain-containing protein</fullName>
    </recommendedName>
</protein>
<feature type="domain" description="Protein kinase" evidence="7">
    <location>
        <begin position="91"/>
        <end position="349"/>
    </location>
</feature>
<dbReference type="GO" id="GO:0043065">
    <property type="term" value="P:positive regulation of apoptotic process"/>
    <property type="evidence" value="ECO:0007669"/>
    <property type="project" value="TreeGrafter"/>
</dbReference>
<dbReference type="SMART" id="SM00220">
    <property type="entry name" value="S_TKc"/>
    <property type="match status" value="1"/>
</dbReference>
<dbReference type="PROSITE" id="PS00108">
    <property type="entry name" value="PROTEIN_KINASE_ST"/>
    <property type="match status" value="1"/>
</dbReference>
<keyword evidence="5" id="KW-0067">ATP-binding</keyword>
<feature type="compositionally biased region" description="Low complexity" evidence="6">
    <location>
        <begin position="413"/>
        <end position="422"/>
    </location>
</feature>
<feature type="compositionally biased region" description="Polar residues" evidence="6">
    <location>
        <begin position="707"/>
        <end position="722"/>
    </location>
</feature>
<feature type="region of interest" description="Disordered" evidence="6">
    <location>
        <begin position="809"/>
        <end position="848"/>
    </location>
</feature>
<feature type="compositionally biased region" description="Polar residues" evidence="6">
    <location>
        <begin position="1"/>
        <end position="10"/>
    </location>
</feature>
<feature type="compositionally biased region" description="Basic and acidic residues" evidence="6">
    <location>
        <begin position="939"/>
        <end position="959"/>
    </location>
</feature>
<keyword evidence="3" id="KW-0547">Nucleotide-binding</keyword>
<feature type="region of interest" description="Disordered" evidence="6">
    <location>
        <begin position="630"/>
        <end position="650"/>
    </location>
</feature>
<dbReference type="InterPro" id="IPR000719">
    <property type="entry name" value="Prot_kinase_dom"/>
</dbReference>
<proteinExistence type="predicted"/>
<feature type="region of interest" description="Disordered" evidence="6">
    <location>
        <begin position="863"/>
        <end position="917"/>
    </location>
</feature>
<evidence type="ECO:0000256" key="5">
    <source>
        <dbReference type="ARBA" id="ARBA00022840"/>
    </source>
</evidence>
<feature type="compositionally biased region" description="Basic and acidic residues" evidence="6">
    <location>
        <begin position="809"/>
        <end position="829"/>
    </location>
</feature>
<feature type="compositionally biased region" description="Basic and acidic residues" evidence="6">
    <location>
        <begin position="904"/>
        <end position="917"/>
    </location>
</feature>
<feature type="compositionally biased region" description="Basic and acidic residues" evidence="6">
    <location>
        <begin position="724"/>
        <end position="737"/>
    </location>
</feature>
<dbReference type="EnsemblMetazoa" id="XM_001603172">
    <property type="protein sequence ID" value="XP_001603222"/>
    <property type="gene ID" value="LOC100119444"/>
</dbReference>
<evidence type="ECO:0000256" key="3">
    <source>
        <dbReference type="ARBA" id="ARBA00022741"/>
    </source>
</evidence>
<feature type="compositionally biased region" description="Polar residues" evidence="6">
    <location>
        <begin position="990"/>
        <end position="1001"/>
    </location>
</feature>
<dbReference type="GO" id="GO:0005524">
    <property type="term" value="F:ATP binding"/>
    <property type="evidence" value="ECO:0007669"/>
    <property type="project" value="UniProtKB-KW"/>
</dbReference>
<feature type="region of interest" description="Disordered" evidence="6">
    <location>
        <begin position="696"/>
        <end position="737"/>
    </location>
</feature>
<organism evidence="8 9">
    <name type="scientific">Nasonia vitripennis</name>
    <name type="common">Parasitic wasp</name>
    <dbReference type="NCBI Taxonomy" id="7425"/>
    <lineage>
        <taxon>Eukaryota</taxon>
        <taxon>Metazoa</taxon>
        <taxon>Ecdysozoa</taxon>
        <taxon>Arthropoda</taxon>
        <taxon>Hexapoda</taxon>
        <taxon>Insecta</taxon>
        <taxon>Pterygota</taxon>
        <taxon>Neoptera</taxon>
        <taxon>Endopterygota</taxon>
        <taxon>Hymenoptera</taxon>
        <taxon>Apocrita</taxon>
        <taxon>Proctotrupomorpha</taxon>
        <taxon>Chalcidoidea</taxon>
        <taxon>Pteromalidae</taxon>
        <taxon>Pteromalinae</taxon>
        <taxon>Nasonia</taxon>
    </lineage>
</organism>
<dbReference type="KEGG" id="nvi:100119444"/>
<dbReference type="PANTHER" id="PTHR24342:SF12">
    <property type="entry name" value="DEATH-ASSOCIATED PROTEIN KINASE RELATED"/>
    <property type="match status" value="1"/>
</dbReference>
<dbReference type="GO" id="GO:0004674">
    <property type="term" value="F:protein serine/threonine kinase activity"/>
    <property type="evidence" value="ECO:0007669"/>
    <property type="project" value="UniProtKB-KW"/>
</dbReference>
<feature type="region of interest" description="Disordered" evidence="6">
    <location>
        <begin position="932"/>
        <end position="1001"/>
    </location>
</feature>
<dbReference type="OMA" id="VSAFNKH"/>
<dbReference type="Pfam" id="PF00069">
    <property type="entry name" value="Pkinase"/>
    <property type="match status" value="1"/>
</dbReference>
<keyword evidence="1" id="KW-0723">Serine/threonine-protein kinase</keyword>
<dbReference type="AlphaFoldDB" id="A0A7M7G3X4"/>
<feature type="region of interest" description="Disordered" evidence="6">
    <location>
        <begin position="413"/>
        <end position="441"/>
    </location>
</feature>
<dbReference type="PANTHER" id="PTHR24342">
    <property type="entry name" value="SERINE/THREONINE-PROTEIN KINASE 17"/>
    <property type="match status" value="1"/>
</dbReference>
<evidence type="ECO:0000313" key="8">
    <source>
        <dbReference type="EnsemblMetazoa" id="XP_001603222"/>
    </source>
</evidence>
<dbReference type="GO" id="GO:0005634">
    <property type="term" value="C:nucleus"/>
    <property type="evidence" value="ECO:0007669"/>
    <property type="project" value="TreeGrafter"/>
</dbReference>
<keyword evidence="4" id="KW-0418">Kinase</keyword>
<accession>A0A7M7G3X4</accession>
<feature type="compositionally biased region" description="Polar residues" evidence="6">
    <location>
        <begin position="673"/>
        <end position="685"/>
    </location>
</feature>
<dbReference type="SUPFAM" id="SSF56112">
    <property type="entry name" value="Protein kinase-like (PK-like)"/>
    <property type="match status" value="1"/>
</dbReference>
<dbReference type="Proteomes" id="UP000002358">
    <property type="component" value="Chromosome 3"/>
</dbReference>
<evidence type="ECO:0000256" key="4">
    <source>
        <dbReference type="ARBA" id="ARBA00022777"/>
    </source>
</evidence>
<evidence type="ECO:0000256" key="2">
    <source>
        <dbReference type="ARBA" id="ARBA00022679"/>
    </source>
</evidence>
<dbReference type="GO" id="GO:0035556">
    <property type="term" value="P:intracellular signal transduction"/>
    <property type="evidence" value="ECO:0007669"/>
    <property type="project" value="TreeGrafter"/>
</dbReference>
<dbReference type="Gene3D" id="3.30.200.20">
    <property type="entry name" value="Phosphorylase Kinase, domain 1"/>
    <property type="match status" value="1"/>
</dbReference>
<sequence>MIYNHQAPTMSSSSKRSPRPRHKSFQQNTKSSSGKCKQQQITASSNPTDNRCRGRCRVQWSEQHVKEGLVLVQEAQLARVVKTGPISEHYEIDAKPFASGQWARVYKCRSRSTGIVYAAKYSSRNRFNADCSAELRHEIALLSLCSQSPRVVRLHDVYETPKEIIMVMEFAPGGDMQTLIDGDLVPLEGDVVHFVRQLVEGLAYLHERNIAHLDIKPQNLVMMGSFPDCNVKLCDFEISRVVLEGTEVREILGTPDYVAPEILHYEPITLAADMWSLGVTTYVLLTGFSPFGGETDQETFKNIILGQVDFPEELFEDVSAQAKDFVAKLLVLEPSARMSAKQCLRHEWLRGAPTQASAHLRKYLSKSREVLLERVVSRENLRRAALLNGHHQQAMDLSQSEMCLNRGLTGSRGSLSLPGSGSEDYESGVQDTSSSRTSLADSVSSSKSSLAMSQSCLLNKEQTEGLLNQAQDRSSLRASMAQGLNRVSLLSRIRSLSQVQSRSQACLPLLNGSDDNHHHRHHRKDRDLRYQALNGTPLGCCYFDGSREKLYGLKSLSKSQGMLDIYRSLESLQRHKRDLLRQKERSKTEDVLPIFRHLAHGSSSGSLGSASSSRLARDFEHIEYEVAKKPETKAAAEQTTPVSVEDGHGQQEMDCEAVDDVGHKKDAAEVSQEVRSTGPSSLGVSEANLDSLQSLESDTLTDDSEETSASRSLTNKQSSTGSDCHGRETDSENDEPKFTVAQLVSAFNKHQEVASRGSLEAIVSEKRDSASNFPIGPKALRLFIPDIDISERKPLVRRKTSYKPRKNWEELRKQSEKNEGLLPESKDFFNDSGNEEDCNEEQHQHDTRIDEKYKQCVQVACKTSSSETCKLTEPKKIETPPLSPSSMDSGVNLRDILHTSGDASNKDNPEKLRERSSMAKVIVAGDNSSLASKISAFSGDKRDKKRQEAKSRTAVKEKVCTGSYGRAMEKFSGKSSNAATELSKPRSRKTSATTTPTLLDS</sequence>
<evidence type="ECO:0000259" key="7">
    <source>
        <dbReference type="PROSITE" id="PS50011"/>
    </source>
</evidence>
<dbReference type="Gene3D" id="1.10.510.10">
    <property type="entry name" value="Transferase(Phosphotransferase) domain 1"/>
    <property type="match status" value="1"/>
</dbReference>
<dbReference type="OrthoDB" id="74764at2759"/>
<evidence type="ECO:0000313" key="9">
    <source>
        <dbReference type="Proteomes" id="UP000002358"/>
    </source>
</evidence>
<dbReference type="SMR" id="A0A7M7G3X4"/>
<reference evidence="8" key="1">
    <citation type="submission" date="2021-01" db="UniProtKB">
        <authorList>
            <consortium name="EnsemblMetazoa"/>
        </authorList>
    </citation>
    <scope>IDENTIFICATION</scope>
</reference>
<feature type="region of interest" description="Disordered" evidence="6">
    <location>
        <begin position="1"/>
        <end position="51"/>
    </location>
</feature>
<feature type="compositionally biased region" description="Polar residues" evidence="6">
    <location>
        <begin position="25"/>
        <end position="49"/>
    </location>
</feature>
<dbReference type="PROSITE" id="PS50011">
    <property type="entry name" value="PROTEIN_KINASE_DOM"/>
    <property type="match status" value="1"/>
</dbReference>
<dbReference type="InterPro" id="IPR008271">
    <property type="entry name" value="Ser/Thr_kinase_AS"/>
</dbReference>